<dbReference type="RefSeq" id="XP_056582239.1">
    <property type="nucleotide sequence ID" value="XM_056718104.1"/>
</dbReference>
<proteinExistence type="predicted"/>
<dbReference type="AlphaFoldDB" id="A0A9W9VHJ3"/>
<keyword evidence="2" id="KW-1185">Reference proteome</keyword>
<comment type="caution">
    <text evidence="1">The sequence shown here is derived from an EMBL/GenBank/DDBJ whole genome shotgun (WGS) entry which is preliminary data.</text>
</comment>
<reference evidence="1" key="1">
    <citation type="submission" date="2022-12" db="EMBL/GenBank/DDBJ databases">
        <authorList>
            <person name="Petersen C."/>
        </authorList>
    </citation>
    <scope>NUCLEOTIDE SEQUENCE</scope>
    <source>
        <strain evidence="1">IBT 3081</strain>
    </source>
</reference>
<evidence type="ECO:0000313" key="2">
    <source>
        <dbReference type="Proteomes" id="UP001147752"/>
    </source>
</evidence>
<dbReference type="InterPro" id="IPR011990">
    <property type="entry name" value="TPR-like_helical_dom_sf"/>
</dbReference>
<dbReference type="Gene3D" id="1.25.40.10">
    <property type="entry name" value="Tetratricopeptide repeat domain"/>
    <property type="match status" value="1"/>
</dbReference>
<name>A0A9W9VHJ3_9EURO</name>
<sequence>MRRVHPRHPVLVLDNLRRRLLKNTPYEKHRLLLIASEHILKKLDFRFNVSRHVLEELDLQGELASIGLSIQEIQASWLPDVLRVRDFYIDSARTTENEDHFQIPLEFLIMLDAAAGDGNSQVGLELLDISNDMFCHSWSDLTGDEQAKDEERASTEYLHTCLWILVQDFDSAHEHIERAIQRYLVQRVEFRCEVYYKGREWLLRGCMAEALDGKGCHDMAERYYREALSLRPPYNKYSEYEVGLGRCMLLQGKINEAKWHLASFLLDLERAPSGLGNAHLDDGDSRATAFDFHRRAFQSLRLSLGAEHPMFGTASYKLGVHYYTRAITGSSDVEVDLKTALYVYMSPAAVVTEDMLTQTQI</sequence>
<reference evidence="1" key="2">
    <citation type="journal article" date="2023" name="IMA Fungus">
        <title>Comparative genomic study of the Penicillium genus elucidates a diverse pangenome and 15 lateral gene transfer events.</title>
        <authorList>
            <person name="Petersen C."/>
            <person name="Sorensen T."/>
            <person name="Nielsen M.R."/>
            <person name="Sondergaard T.E."/>
            <person name="Sorensen J.L."/>
            <person name="Fitzpatrick D.A."/>
            <person name="Frisvad J.C."/>
            <person name="Nielsen K.L."/>
        </authorList>
    </citation>
    <scope>NUCLEOTIDE SEQUENCE</scope>
    <source>
        <strain evidence="1">IBT 3081</strain>
    </source>
</reference>
<dbReference type="SUPFAM" id="SSF48452">
    <property type="entry name" value="TPR-like"/>
    <property type="match status" value="1"/>
</dbReference>
<evidence type="ECO:0000313" key="1">
    <source>
        <dbReference type="EMBL" id="KAJ5382463.1"/>
    </source>
</evidence>
<protein>
    <submittedName>
        <fullName evidence="1">Uncharacterized protein</fullName>
    </submittedName>
</protein>
<dbReference type="GeneID" id="81457287"/>
<accession>A0A9W9VHJ3</accession>
<dbReference type="Proteomes" id="UP001147752">
    <property type="component" value="Unassembled WGS sequence"/>
</dbReference>
<dbReference type="EMBL" id="JAPZBT010000001">
    <property type="protein sequence ID" value="KAJ5382463.1"/>
    <property type="molecule type" value="Genomic_DNA"/>
</dbReference>
<dbReference type="OrthoDB" id="4321906at2759"/>
<organism evidence="1 2">
    <name type="scientific">Penicillium concentricum</name>
    <dbReference type="NCBI Taxonomy" id="293559"/>
    <lineage>
        <taxon>Eukaryota</taxon>
        <taxon>Fungi</taxon>
        <taxon>Dikarya</taxon>
        <taxon>Ascomycota</taxon>
        <taxon>Pezizomycotina</taxon>
        <taxon>Eurotiomycetes</taxon>
        <taxon>Eurotiomycetidae</taxon>
        <taxon>Eurotiales</taxon>
        <taxon>Aspergillaceae</taxon>
        <taxon>Penicillium</taxon>
    </lineage>
</organism>
<gene>
    <name evidence="1" type="ORF">N7517_000374</name>
</gene>